<name>A0A5B8YKS5_9FLAO</name>
<feature type="domain" description="Peptidase S41 N-terminal" evidence="2">
    <location>
        <begin position="48"/>
        <end position="107"/>
    </location>
</feature>
<reference evidence="3 4" key="1">
    <citation type="submission" date="2019-08" db="EMBL/GenBank/DDBJ databases">
        <title>Antarcticibacterium arcticum sp. nov., a bacterium isolated from marine sediment of the Canadian Beaufort Sea.</title>
        <authorList>
            <person name="Lee Y.M."/>
            <person name="Baek K."/>
            <person name="Lee D.-H."/>
            <person name="Shin S.C."/>
            <person name="Jin Y.K."/>
            <person name="Park Y."/>
        </authorList>
    </citation>
    <scope>NUCLEOTIDE SEQUENCE [LARGE SCALE GENOMIC DNA]</scope>
    <source>
        <strain evidence="3 4">PAMC 28998</strain>
    </source>
</reference>
<organism evidence="3 4">
    <name type="scientific">Antarcticibacterium arcticum</name>
    <dbReference type="NCBI Taxonomy" id="2585771"/>
    <lineage>
        <taxon>Bacteria</taxon>
        <taxon>Pseudomonadati</taxon>
        <taxon>Bacteroidota</taxon>
        <taxon>Flavobacteriia</taxon>
        <taxon>Flavobacteriales</taxon>
        <taxon>Flavobacteriaceae</taxon>
        <taxon>Antarcticibacterium</taxon>
    </lineage>
</organism>
<dbReference type="InterPro" id="IPR029045">
    <property type="entry name" value="ClpP/crotonase-like_dom_sf"/>
</dbReference>
<dbReference type="EMBL" id="CP042476">
    <property type="protein sequence ID" value="QED37233.1"/>
    <property type="molecule type" value="Genomic_DNA"/>
</dbReference>
<keyword evidence="4" id="KW-1185">Reference proteome</keyword>
<feature type="domain" description="Tail specific protease" evidence="1">
    <location>
        <begin position="231"/>
        <end position="375"/>
    </location>
</feature>
<dbReference type="InterPro" id="IPR005151">
    <property type="entry name" value="Tail-specific_protease"/>
</dbReference>
<proteinExistence type="predicted"/>
<accession>A0A5B8YKS5</accession>
<dbReference type="Pfam" id="PF03572">
    <property type="entry name" value="Peptidase_S41"/>
    <property type="match status" value="1"/>
</dbReference>
<dbReference type="GO" id="GO:0008236">
    <property type="term" value="F:serine-type peptidase activity"/>
    <property type="evidence" value="ECO:0007669"/>
    <property type="project" value="InterPro"/>
</dbReference>
<gene>
    <name evidence="3" type="ORF">FK178_05690</name>
</gene>
<dbReference type="PANTHER" id="PTHR32060:SF30">
    <property type="entry name" value="CARBOXY-TERMINAL PROCESSING PROTEASE CTPA"/>
    <property type="match status" value="1"/>
</dbReference>
<evidence type="ECO:0000259" key="1">
    <source>
        <dbReference type="Pfam" id="PF03572"/>
    </source>
</evidence>
<dbReference type="GO" id="GO:0006508">
    <property type="term" value="P:proteolysis"/>
    <property type="evidence" value="ECO:0007669"/>
    <property type="project" value="InterPro"/>
</dbReference>
<dbReference type="Proteomes" id="UP000321954">
    <property type="component" value="Chromosome"/>
</dbReference>
<protein>
    <submittedName>
        <fullName evidence="3">Peptidase S41</fullName>
    </submittedName>
</protein>
<dbReference type="GO" id="GO:0007165">
    <property type="term" value="P:signal transduction"/>
    <property type="evidence" value="ECO:0007669"/>
    <property type="project" value="TreeGrafter"/>
</dbReference>
<evidence type="ECO:0000313" key="3">
    <source>
        <dbReference type="EMBL" id="QED37233.1"/>
    </source>
</evidence>
<dbReference type="Gene3D" id="3.30.750.170">
    <property type="match status" value="1"/>
</dbReference>
<dbReference type="PANTHER" id="PTHR32060">
    <property type="entry name" value="TAIL-SPECIFIC PROTEASE"/>
    <property type="match status" value="1"/>
</dbReference>
<evidence type="ECO:0000313" key="4">
    <source>
        <dbReference type="Proteomes" id="UP000321954"/>
    </source>
</evidence>
<dbReference type="InterPro" id="IPR036034">
    <property type="entry name" value="PDZ_sf"/>
</dbReference>
<dbReference type="SUPFAM" id="SSF52096">
    <property type="entry name" value="ClpP/crotonase"/>
    <property type="match status" value="1"/>
</dbReference>
<dbReference type="Gene3D" id="2.30.42.10">
    <property type="match status" value="1"/>
</dbReference>
<dbReference type="Gene3D" id="3.90.226.10">
    <property type="entry name" value="2-enoyl-CoA Hydratase, Chain A, domain 1"/>
    <property type="match status" value="1"/>
</dbReference>
<dbReference type="AlphaFoldDB" id="A0A5B8YKS5"/>
<dbReference type="GO" id="GO:0030288">
    <property type="term" value="C:outer membrane-bounded periplasmic space"/>
    <property type="evidence" value="ECO:0007669"/>
    <property type="project" value="TreeGrafter"/>
</dbReference>
<dbReference type="CDD" id="cd07561">
    <property type="entry name" value="Peptidase_S41_CPP_like"/>
    <property type="match status" value="1"/>
</dbReference>
<dbReference type="GO" id="GO:0004175">
    <property type="term" value="F:endopeptidase activity"/>
    <property type="evidence" value="ECO:0007669"/>
    <property type="project" value="TreeGrafter"/>
</dbReference>
<dbReference type="InterPro" id="IPR041613">
    <property type="entry name" value="Pept_S41_N"/>
</dbReference>
<sequence length="492" mass="54678">MRSYLKILPIFLFTFLTALFFISCSEDTEEVEKATAAATTPPVTAEFEVENFIYRGMSDVYLYKNDVAVLKENYFASQAEKNNYFSTISSPTALFKKFMSSQDRFSYLIENYEEMDKMLSGTTSTTGMEFGLVNYCSGCSEVLGYVRNVLPGSNADQNGVKRGMIFNRIGGQQLTTSNYSSLLAGTTYTIGLAKIEDNTVSNLQQEITLTKRSHTSNPVVITKTLDVDGSKVGYLYYNSFDADFDEELNAAFGDFKGNGITDLVLDLRYNGGGSVRTATDLAAMITGQFSGKVFMKEKWNEKYQAYYEQQDPQSLLNNFNKSLRTGTAINSLNLNRVFVLTTRASASASELIINGLDPYIDVIHIGDVTTGKFQASVTLYDSPNFSEESAALKTTHTYAMQPLVLKSLNANDVSDYVNGLNPDLVQREDIKNLGTLGDVNEPLLKTAIDFIKGNRVSIKDVKTYAPVGDNQMFEPNYQAMYLDNFSLPVLEE</sequence>
<dbReference type="PROSITE" id="PS51257">
    <property type="entry name" value="PROKAR_LIPOPROTEIN"/>
    <property type="match status" value="1"/>
</dbReference>
<dbReference type="OrthoDB" id="7168509at2"/>
<evidence type="ECO:0000259" key="2">
    <source>
        <dbReference type="Pfam" id="PF18294"/>
    </source>
</evidence>
<dbReference type="Pfam" id="PF18294">
    <property type="entry name" value="Pept_S41_N"/>
    <property type="match status" value="1"/>
</dbReference>
<dbReference type="KEGG" id="anp:FK178_05690"/>
<dbReference type="RefSeq" id="WP_146831953.1">
    <property type="nucleotide sequence ID" value="NZ_CP042476.1"/>
</dbReference>